<proteinExistence type="predicted"/>
<reference evidence="1" key="1">
    <citation type="submission" date="2018-02" db="EMBL/GenBank/DDBJ databases">
        <title>Rhizophora mucronata_Transcriptome.</title>
        <authorList>
            <person name="Meera S.P."/>
            <person name="Sreeshan A."/>
            <person name="Augustine A."/>
        </authorList>
    </citation>
    <scope>NUCLEOTIDE SEQUENCE</scope>
    <source>
        <tissue evidence="1">Leaf</tissue>
    </source>
</reference>
<evidence type="ECO:0000313" key="1">
    <source>
        <dbReference type="EMBL" id="MBX56138.1"/>
    </source>
</evidence>
<name>A0A2P2PN55_RHIMU</name>
<protein>
    <submittedName>
        <fullName evidence="1">Uncharacterized protein</fullName>
    </submittedName>
</protein>
<accession>A0A2P2PN55</accession>
<dbReference type="EMBL" id="GGEC01075654">
    <property type="protein sequence ID" value="MBX56138.1"/>
    <property type="molecule type" value="Transcribed_RNA"/>
</dbReference>
<organism evidence="1">
    <name type="scientific">Rhizophora mucronata</name>
    <name type="common">Asiatic mangrove</name>
    <dbReference type="NCBI Taxonomy" id="61149"/>
    <lineage>
        <taxon>Eukaryota</taxon>
        <taxon>Viridiplantae</taxon>
        <taxon>Streptophyta</taxon>
        <taxon>Embryophyta</taxon>
        <taxon>Tracheophyta</taxon>
        <taxon>Spermatophyta</taxon>
        <taxon>Magnoliopsida</taxon>
        <taxon>eudicotyledons</taxon>
        <taxon>Gunneridae</taxon>
        <taxon>Pentapetalae</taxon>
        <taxon>rosids</taxon>
        <taxon>fabids</taxon>
        <taxon>Malpighiales</taxon>
        <taxon>Rhizophoraceae</taxon>
        <taxon>Rhizophora</taxon>
    </lineage>
</organism>
<sequence>MTIINHESNTVAFRRKGIYVR</sequence>
<dbReference type="AlphaFoldDB" id="A0A2P2PN55"/>